<dbReference type="EMBL" id="JBHUCM010000017">
    <property type="protein sequence ID" value="MFD1539599.1"/>
    <property type="molecule type" value="Genomic_DNA"/>
</dbReference>
<dbReference type="Proteomes" id="UP001597097">
    <property type="component" value="Unassembled WGS sequence"/>
</dbReference>
<dbReference type="RefSeq" id="WP_219535223.1">
    <property type="nucleotide sequence ID" value="NZ_JAHKRM010000025.1"/>
</dbReference>
<gene>
    <name evidence="1" type="ORF">ACFSJ0_21275</name>
</gene>
<protein>
    <submittedName>
        <fullName evidence="1">Uncharacterized protein</fullName>
    </submittedName>
</protein>
<name>A0ABW4GAV7_9ACTN</name>
<comment type="caution">
    <text evidence="1">The sequence shown here is derived from an EMBL/GenBank/DDBJ whole genome shotgun (WGS) entry which is preliminary data.</text>
</comment>
<keyword evidence="2" id="KW-1185">Reference proteome</keyword>
<evidence type="ECO:0000313" key="1">
    <source>
        <dbReference type="EMBL" id="MFD1539599.1"/>
    </source>
</evidence>
<sequence>MTGRHVVSVETLMLRASTDSRWAYRRATTLPGPGEAPDQAARRVCGVAADAPATVVHSTSWRYRPDGEIVLTYAVCPDPEPELPAIELPALEIVGGDAPATPAPDRIEVANVVAHAIRHLAFLVAEDPVVRQALAHHPDVITALNPAFNRAFTPWTQRYATAFGGRTPASVSR</sequence>
<proteinExistence type="predicted"/>
<reference evidence="2" key="1">
    <citation type="journal article" date="2019" name="Int. J. Syst. Evol. Microbiol.">
        <title>The Global Catalogue of Microorganisms (GCM) 10K type strain sequencing project: providing services to taxonomists for standard genome sequencing and annotation.</title>
        <authorList>
            <consortium name="The Broad Institute Genomics Platform"/>
            <consortium name="The Broad Institute Genome Sequencing Center for Infectious Disease"/>
            <person name="Wu L."/>
            <person name="Ma J."/>
        </authorList>
    </citation>
    <scope>NUCLEOTIDE SEQUENCE [LARGE SCALE GENOMIC DNA]</scope>
    <source>
        <strain evidence="2">CGMCC 1.15399</strain>
    </source>
</reference>
<organism evidence="1 2">
    <name type="scientific">Nonomuraea guangzhouensis</name>
    <dbReference type="NCBI Taxonomy" id="1291555"/>
    <lineage>
        <taxon>Bacteria</taxon>
        <taxon>Bacillati</taxon>
        <taxon>Actinomycetota</taxon>
        <taxon>Actinomycetes</taxon>
        <taxon>Streptosporangiales</taxon>
        <taxon>Streptosporangiaceae</taxon>
        <taxon>Nonomuraea</taxon>
    </lineage>
</organism>
<evidence type="ECO:0000313" key="2">
    <source>
        <dbReference type="Proteomes" id="UP001597097"/>
    </source>
</evidence>
<accession>A0ABW4GAV7</accession>